<dbReference type="Gene3D" id="1.10.630.10">
    <property type="entry name" value="Cytochrome P450"/>
    <property type="match status" value="1"/>
</dbReference>
<evidence type="ECO:0000313" key="2">
    <source>
        <dbReference type="Proteomes" id="UP001480595"/>
    </source>
</evidence>
<dbReference type="EMBL" id="JAQQWL010000013">
    <property type="protein sequence ID" value="KAK8042957.1"/>
    <property type="molecule type" value="Genomic_DNA"/>
</dbReference>
<keyword evidence="2" id="KW-1185">Reference proteome</keyword>
<organism evidence="1 2">
    <name type="scientific">Apiospora phragmitis</name>
    <dbReference type="NCBI Taxonomy" id="2905665"/>
    <lineage>
        <taxon>Eukaryota</taxon>
        <taxon>Fungi</taxon>
        <taxon>Dikarya</taxon>
        <taxon>Ascomycota</taxon>
        <taxon>Pezizomycotina</taxon>
        <taxon>Sordariomycetes</taxon>
        <taxon>Xylariomycetidae</taxon>
        <taxon>Amphisphaeriales</taxon>
        <taxon>Apiosporaceae</taxon>
        <taxon>Apiospora</taxon>
    </lineage>
</organism>
<reference evidence="1 2" key="1">
    <citation type="submission" date="2023-01" db="EMBL/GenBank/DDBJ databases">
        <title>Analysis of 21 Apiospora genomes using comparative genomics revels a genus with tremendous synthesis potential of carbohydrate active enzymes and secondary metabolites.</title>
        <authorList>
            <person name="Sorensen T."/>
        </authorList>
    </citation>
    <scope>NUCLEOTIDE SEQUENCE [LARGE SCALE GENOMIC DNA]</scope>
    <source>
        <strain evidence="1 2">CBS 135458</strain>
    </source>
</reference>
<dbReference type="Proteomes" id="UP001480595">
    <property type="component" value="Unassembled WGS sequence"/>
</dbReference>
<name>A0ABR1T8N0_9PEZI</name>
<protein>
    <submittedName>
        <fullName evidence="1">Cytochrome P450</fullName>
    </submittedName>
</protein>
<accession>A0ABR1T8N0</accession>
<dbReference type="RefSeq" id="XP_066709810.1">
    <property type="nucleotide sequence ID" value="XM_066864849.1"/>
</dbReference>
<evidence type="ECO:0000313" key="1">
    <source>
        <dbReference type="EMBL" id="KAK8042957.1"/>
    </source>
</evidence>
<dbReference type="PANTHER" id="PTHR47582:SF1">
    <property type="entry name" value="P450, PUTATIVE (EUROFUNG)-RELATED"/>
    <property type="match status" value="1"/>
</dbReference>
<dbReference type="SUPFAM" id="SSF48264">
    <property type="entry name" value="Cytochrome P450"/>
    <property type="match status" value="1"/>
</dbReference>
<dbReference type="InterPro" id="IPR053007">
    <property type="entry name" value="CYP450_monoxygenase_sec-met"/>
</dbReference>
<dbReference type="GeneID" id="92097912"/>
<proteinExistence type="predicted"/>
<sequence length="352" mass="37943">MYVANDRALISAIERNIRTISFAPIEAQATAAVLATSKATNDIMARDPGSDQNHFAVFRKAVRPILAPGPHLDTMLRRPFHTMSLSLDAQLASAEPIKTNLLAWVRHEITLAGTNAEYGEANPFRDPAIEASWQKFVSGLPVLVGGVLPRVFARESIRARERLVQRFLGYFQQGHHVAEGSAAVHARLRHNAAAGMPPADTARGEVGACLAFVNNTVPAAFWALYHLYADPAVLRDYLDVDRVRSACPILRSTVHEVFRFRGIGTGMVRRVLEDQRLGGGGGGGGGGSGYLLKKGGLVFAASVALRADIRPAPGREWADVTAEKSFGLGIATDFLMPDSDLEVDILSTGNNI</sequence>
<gene>
    <name evidence="1" type="ORF">PG994_013440</name>
</gene>
<comment type="caution">
    <text evidence="1">The sequence shown here is derived from an EMBL/GenBank/DDBJ whole genome shotgun (WGS) entry which is preliminary data.</text>
</comment>
<dbReference type="PANTHER" id="PTHR47582">
    <property type="entry name" value="P450, PUTATIVE (EUROFUNG)-RELATED"/>
    <property type="match status" value="1"/>
</dbReference>
<dbReference type="InterPro" id="IPR036396">
    <property type="entry name" value="Cyt_P450_sf"/>
</dbReference>